<dbReference type="PANTHER" id="PTHR33706">
    <property type="entry name" value="MORN VARIANT REPEAT PROTEIN"/>
    <property type="match status" value="1"/>
</dbReference>
<name>A0A8S1KL68_PARPR</name>
<evidence type="ECO:0000313" key="2">
    <source>
        <dbReference type="Proteomes" id="UP000688137"/>
    </source>
</evidence>
<sequence length="581" mass="68249">MNWNIGTKLIEVNKWDSNKQRLVKAKIQVTFTQKNLIIYSSDGVIQRQEQVKEICKNPKVLTNMEQIQYFQWQGKYGQEKRKQGKWTVTWDGQALLEVGGYYKDGLKEGLWTEPNKNYWSKAQVYENGEYFEEQKCGKWKYIYNNNVIGCGLYNEQFKKNGKWIELSDSFSDDSRVIYNGEYKNGKKIGRWDICYTKYSSYPFLYIGGGSYDERGEEIKLGKWVELSEGFFKCSQVTENGEYKNGNKIGRWDIQGHGIKTGDWIEISNGFFEYSQVTYIGEYQNGKKFGGGSYEEGGIKFGIWIEVQDGFKWDSQVTYYGKYINGRKVGRWDIWYKENKQNLKIGGGCYEEGSNEIKLGNWVLLYDGFFSKFQVTYHGEYKDGQKVGRWDIFWNYKGYNTQIGGGSYDDQGDQLKFGSWVELWDRFDCQTQVTYIGEYNNGNKVRKWDIWQKVNEENVKIGGGAYDEKGIKLGNWMEISNGFNRDSEITYDGRYDNGIKVGRWDIWYQDWRKEKNEKIGGGLYSEEGDGIKLGSWIEVSDEFGYYNQIIYIGEYKNGNKVGKWVEMNIRRNQKCREMNYDN</sequence>
<comment type="caution">
    <text evidence="1">The sequence shown here is derived from an EMBL/GenBank/DDBJ whole genome shotgun (WGS) entry which is preliminary data.</text>
</comment>
<dbReference type="AlphaFoldDB" id="A0A8S1KL68"/>
<dbReference type="OMA" id="VEMNIRR"/>
<dbReference type="EMBL" id="CAJJDM010000022">
    <property type="protein sequence ID" value="CAD8055908.1"/>
    <property type="molecule type" value="Genomic_DNA"/>
</dbReference>
<organism evidence="1 2">
    <name type="scientific">Paramecium primaurelia</name>
    <dbReference type="NCBI Taxonomy" id="5886"/>
    <lineage>
        <taxon>Eukaryota</taxon>
        <taxon>Sar</taxon>
        <taxon>Alveolata</taxon>
        <taxon>Ciliophora</taxon>
        <taxon>Intramacronucleata</taxon>
        <taxon>Oligohymenophorea</taxon>
        <taxon>Peniculida</taxon>
        <taxon>Parameciidae</taxon>
        <taxon>Paramecium</taxon>
    </lineage>
</organism>
<dbReference type="Proteomes" id="UP000688137">
    <property type="component" value="Unassembled WGS sequence"/>
</dbReference>
<keyword evidence="2" id="KW-1185">Reference proteome</keyword>
<reference evidence="1" key="1">
    <citation type="submission" date="2021-01" db="EMBL/GenBank/DDBJ databases">
        <authorList>
            <consortium name="Genoscope - CEA"/>
            <person name="William W."/>
        </authorList>
    </citation>
    <scope>NUCLEOTIDE SEQUENCE</scope>
</reference>
<proteinExistence type="predicted"/>
<accession>A0A8S1KL68</accession>
<dbReference type="PANTHER" id="PTHR33706:SF1">
    <property type="entry name" value="TPR REPEAT PROTEIN"/>
    <property type="match status" value="1"/>
</dbReference>
<evidence type="ECO:0000313" key="1">
    <source>
        <dbReference type="EMBL" id="CAD8055908.1"/>
    </source>
</evidence>
<gene>
    <name evidence="1" type="ORF">PPRIM_AZ9-3.1.T0240008</name>
</gene>
<protein>
    <submittedName>
        <fullName evidence="1">Uncharacterized protein</fullName>
    </submittedName>
</protein>